<sequence>MEEYRLTVNSETSSIAQFQIMDWGMESCQLVIHPPAVNDTNSFSMIRFPGVIDVWVLEPISDSYLQRPTWSRKPKRAKLLASMEVSYGAETRSPTFSCLSASLHGFEVACASNDPGCQTDLMRMGWKRNVLYIEQSQSH</sequence>
<comment type="caution">
    <text evidence="2">The sequence shown here is derived from an EMBL/GenBank/DDBJ whole genome shotgun (WGS) entry which is preliminary data.</text>
</comment>
<dbReference type="EMBL" id="JAYKXP010000103">
    <property type="protein sequence ID" value="KAK7026522.1"/>
    <property type="molecule type" value="Genomic_DNA"/>
</dbReference>
<reference evidence="2 3" key="1">
    <citation type="submission" date="2024-01" db="EMBL/GenBank/DDBJ databases">
        <title>A draft genome for a cacao thread blight-causing isolate of Paramarasmius palmivorus.</title>
        <authorList>
            <person name="Baruah I.K."/>
            <person name="Bukari Y."/>
            <person name="Amoako-Attah I."/>
            <person name="Meinhardt L.W."/>
            <person name="Bailey B.A."/>
            <person name="Cohen S.P."/>
        </authorList>
    </citation>
    <scope>NUCLEOTIDE SEQUENCE [LARGE SCALE GENOMIC DNA]</scope>
    <source>
        <strain evidence="2 3">GH-12</strain>
    </source>
</reference>
<evidence type="ECO:0000313" key="2">
    <source>
        <dbReference type="EMBL" id="KAK7026522.1"/>
    </source>
</evidence>
<keyword evidence="3" id="KW-1185">Reference proteome</keyword>
<dbReference type="Pfam" id="PF09792">
    <property type="entry name" value="But2"/>
    <property type="match status" value="1"/>
</dbReference>
<proteinExistence type="predicted"/>
<dbReference type="Proteomes" id="UP001383192">
    <property type="component" value="Unassembled WGS sequence"/>
</dbReference>
<dbReference type="AlphaFoldDB" id="A0AAW0BKH8"/>
<evidence type="ECO:0000259" key="1">
    <source>
        <dbReference type="Pfam" id="PF09792"/>
    </source>
</evidence>
<organism evidence="2 3">
    <name type="scientific">Paramarasmius palmivorus</name>
    <dbReference type="NCBI Taxonomy" id="297713"/>
    <lineage>
        <taxon>Eukaryota</taxon>
        <taxon>Fungi</taxon>
        <taxon>Dikarya</taxon>
        <taxon>Basidiomycota</taxon>
        <taxon>Agaricomycotina</taxon>
        <taxon>Agaricomycetes</taxon>
        <taxon>Agaricomycetidae</taxon>
        <taxon>Agaricales</taxon>
        <taxon>Marasmiineae</taxon>
        <taxon>Marasmiaceae</taxon>
        <taxon>Paramarasmius</taxon>
    </lineage>
</organism>
<name>A0AAW0BKH8_9AGAR</name>
<accession>A0AAW0BKH8</accession>
<evidence type="ECO:0000313" key="3">
    <source>
        <dbReference type="Proteomes" id="UP001383192"/>
    </source>
</evidence>
<feature type="domain" description="Ubiquitin 3 binding protein But2 C-terminal" evidence="1">
    <location>
        <begin position="3"/>
        <end position="111"/>
    </location>
</feature>
<gene>
    <name evidence="2" type="ORF">VNI00_015602</name>
</gene>
<dbReference type="InterPro" id="IPR018620">
    <property type="entry name" value="Ubiquitin3-bd_protein_But2_C"/>
</dbReference>
<protein>
    <recommendedName>
        <fullName evidence="1">Ubiquitin 3 binding protein But2 C-terminal domain-containing protein</fullName>
    </recommendedName>
</protein>